<feature type="compositionally biased region" description="Polar residues" evidence="2">
    <location>
        <begin position="44"/>
        <end position="71"/>
    </location>
</feature>
<dbReference type="PANTHER" id="PTHR11937">
    <property type="entry name" value="ACTIN"/>
    <property type="match status" value="1"/>
</dbReference>
<dbReference type="OrthoDB" id="74201at2759"/>
<dbReference type="Proteomes" id="UP000245609">
    <property type="component" value="Unassembled WGS sequence"/>
</dbReference>
<accession>A0A2T9ZJ85</accession>
<gene>
    <name evidence="3" type="ORF">BB560_000812</name>
</gene>
<dbReference type="Gene3D" id="3.90.640.10">
    <property type="entry name" value="Actin, Chain A, domain 4"/>
    <property type="match status" value="1"/>
</dbReference>
<evidence type="ECO:0000313" key="3">
    <source>
        <dbReference type="EMBL" id="PVV04676.1"/>
    </source>
</evidence>
<comment type="caution">
    <text evidence="3">The sequence shown here is derived from an EMBL/GenBank/DDBJ whole genome shotgun (WGS) entry which is preliminary data.</text>
</comment>
<proteinExistence type="inferred from homology"/>
<dbReference type="Gene3D" id="3.30.420.40">
    <property type="match status" value="3"/>
</dbReference>
<organism evidence="3 4">
    <name type="scientific">Smittium megazygosporum</name>
    <dbReference type="NCBI Taxonomy" id="133381"/>
    <lineage>
        <taxon>Eukaryota</taxon>
        <taxon>Fungi</taxon>
        <taxon>Fungi incertae sedis</taxon>
        <taxon>Zoopagomycota</taxon>
        <taxon>Kickxellomycotina</taxon>
        <taxon>Harpellomycetes</taxon>
        <taxon>Harpellales</taxon>
        <taxon>Legeriomycetaceae</taxon>
        <taxon>Smittium</taxon>
    </lineage>
</organism>
<dbReference type="AlphaFoldDB" id="A0A2T9ZJ85"/>
<evidence type="ECO:0000313" key="4">
    <source>
        <dbReference type="Proteomes" id="UP000245609"/>
    </source>
</evidence>
<comment type="similarity">
    <text evidence="1">Belongs to the actin family.</text>
</comment>
<dbReference type="SUPFAM" id="SSF53067">
    <property type="entry name" value="Actin-like ATPase domain"/>
    <property type="match status" value="2"/>
</dbReference>
<dbReference type="EMBL" id="MBFS01000094">
    <property type="protein sequence ID" value="PVV04676.1"/>
    <property type="molecule type" value="Genomic_DNA"/>
</dbReference>
<name>A0A2T9ZJ85_9FUNG</name>
<evidence type="ECO:0000256" key="1">
    <source>
        <dbReference type="RuleBase" id="RU000487"/>
    </source>
</evidence>
<dbReference type="STRING" id="133381.A0A2T9ZJ85"/>
<dbReference type="SMART" id="SM00268">
    <property type="entry name" value="ACTIN"/>
    <property type="match status" value="1"/>
</dbReference>
<evidence type="ECO:0000256" key="2">
    <source>
        <dbReference type="SAM" id="MobiDB-lite"/>
    </source>
</evidence>
<dbReference type="InterPro" id="IPR004000">
    <property type="entry name" value="Actin"/>
</dbReference>
<dbReference type="InterPro" id="IPR043129">
    <property type="entry name" value="ATPase_NBD"/>
</dbReference>
<sequence>MLHFKEDNFIILEFEQYKTYALRGTSDLNKLPTVQIRSVAYKQSSNSNPSFNQGKISKKNSPGHISNTPSDTNDEGASETKIIFTTTSSPKNNQNEEVIEGESTLDAEGKAKVDGTELFQDNLLEGEPSKDETSCSNTEYFFGIPTTSSGLDSTKSVINIFKDGLVYDWELFSKFCRYILKKELRMLIKQNQSPVVLCIPTNWTKFEREMLVKLFFEDFNVPAMIVLDRPLASIYGNGATHGLTIDISYDVTTIIPIFDSQIQHNAIRTAKVGGSDIAKCLLELIKSQNKSLCDEISLVGNVYDFCLLAVESGHCEFKLDERLFEKDSSNNKSNPTVVEFNDKKFELGDERFKCCEMSFGQSGSDLDSGSGSNKSPVLMEAIKNSLMSIDPQKRLSLLSNFPVVMEVLLSRYILSQSEHFSEFQSRECKVCKIPEYFHGWQKSHHMATSLGSSIIGKISLNDPKFRITKLDYNELGPSVVHTKTYS</sequence>
<feature type="region of interest" description="Disordered" evidence="2">
    <location>
        <begin position="44"/>
        <end position="107"/>
    </location>
</feature>
<keyword evidence="4" id="KW-1185">Reference proteome</keyword>
<protein>
    <submittedName>
        <fullName evidence="3">Uncharacterized protein</fullName>
    </submittedName>
</protein>
<feature type="compositionally biased region" description="Polar residues" evidence="2">
    <location>
        <begin position="83"/>
        <end position="96"/>
    </location>
</feature>
<dbReference type="Pfam" id="PF00022">
    <property type="entry name" value="Actin"/>
    <property type="match status" value="1"/>
</dbReference>
<reference evidence="3 4" key="1">
    <citation type="journal article" date="2018" name="MBio">
        <title>Comparative Genomics Reveals the Core Gene Toolbox for the Fungus-Insect Symbiosis.</title>
        <authorList>
            <person name="Wang Y."/>
            <person name="Stata M."/>
            <person name="Wang W."/>
            <person name="Stajich J.E."/>
            <person name="White M.M."/>
            <person name="Moncalvo J.M."/>
        </authorList>
    </citation>
    <scope>NUCLEOTIDE SEQUENCE [LARGE SCALE GENOMIC DNA]</scope>
    <source>
        <strain evidence="3 4">SC-DP-2</strain>
    </source>
</reference>